<dbReference type="GO" id="GO:0005886">
    <property type="term" value="C:plasma membrane"/>
    <property type="evidence" value="ECO:0007669"/>
    <property type="project" value="TreeGrafter"/>
</dbReference>
<feature type="transmembrane region" description="Helical" evidence="1">
    <location>
        <begin position="917"/>
        <end position="942"/>
    </location>
</feature>
<dbReference type="SUPFAM" id="SSF82714">
    <property type="entry name" value="Multidrug efflux transporter AcrB TolC docking domain, DN and DC subdomains"/>
    <property type="match status" value="2"/>
</dbReference>
<feature type="transmembrane region" description="Helical" evidence="1">
    <location>
        <begin position="333"/>
        <end position="358"/>
    </location>
</feature>
<reference evidence="2 3" key="1">
    <citation type="submission" date="2015-04" db="EMBL/GenBank/DDBJ databases">
        <title>Draft Genome Sequence of the Novel Agar-Digesting Marine Bacterium Q1.</title>
        <authorList>
            <person name="Li Y."/>
            <person name="Li D."/>
            <person name="Chen G."/>
            <person name="Du Z."/>
        </authorList>
    </citation>
    <scope>NUCLEOTIDE SEQUENCE [LARGE SCALE GENOMIC DNA]</scope>
    <source>
        <strain evidence="2 3">Q1</strain>
    </source>
</reference>
<feature type="transmembrane region" description="Helical" evidence="1">
    <location>
        <begin position="994"/>
        <end position="1020"/>
    </location>
</feature>
<dbReference type="AlphaFoldDB" id="A0A0J8GV22"/>
<dbReference type="InterPro" id="IPR001036">
    <property type="entry name" value="Acrflvin-R"/>
</dbReference>
<sequence>MIAWFAKNDIAANLLMIVIVLAGAWSLAFNLPQQVFPQLTRDQIQVSIKYPSASASDVEIKVSRHIENAIRELTGVEDVSSESRMGLARVFASVADDQNAQEILMKIKNTIDSINTLPPEIDNPEVSFTNEFSPVISLVVYGSTDEYVIQQAAEKIKQELILQPKLKKVVIRNQAEHEIAIEVSNQALQRYQLKLEDIAEAINTNAQDISAGNILTTGGVVIIRSLGQAYNAEQLSNVVVKHQSNGSRITLSQIANITDALAYQEIKTRFNGQPAIFIDVLQNKQQKATQLARIVKQYLAYKQTELNSDIKLAYWADHAEVLEKRLEGLAISAVYGGILVLLMLTLFLRPAVAFWVFIGVPISFMGAFLMMPILGVSINIISLFGFILVLGMVVDDAIVTGENVYTHLEHAETGLHAAVAGTKEVAQPVTLGVLTSIVAFTPLFFVDGAHGALLSQIPAVVIPVLLLSLIESKWVLPSRLKFVKLRPVQKSNSLLGLQQKFAQAFELGIAKYYKPTLQWCIKNLHSCLIIFIGFFLVAFSAVFTGENKFLFFPKISSDKVMGTIVMPAGTDFSVLDEHVLSISQKAQQLQNEYLDEQGQSIIRNIVSVSGARIQDNQQGLVGQISFDLVPEELHELDISSIELEQKWRAKIGALPGVESIVIESQAAQAQQLIDFRVTGQDLVELEKVSNIIKNKLSSFQYVEDISDNYTFGQKTLLLELTPLAKTLGLSRNDLAQQVKAAFYGIEIQRVLRGDQTVKVMLRLPETERKSIVHLKRFLIHLPDNKVIPFSQLADFKIESGPEVINRYNHQRSIDITADLSNPQVDINELNKHLETFIKEVKIIFPNVDINLVGESKALGETLDSLKWGILAASIVIYAIIAIPFKSYSQPLIVMSVIPFSMIGSMGGHWLLSLNLTMMSFVGIMALVGVVVNDAVVLVEFINKQYQKSQQLQAAVLQVTSTRFRPVVLTSMTTFLGLLPIILDQSSQTEFLVPMAVSLGFGILLAPFITLVLVPVNYVLLHKFMGWWRELGGYHHIY</sequence>
<dbReference type="Gene3D" id="3.30.70.1440">
    <property type="entry name" value="Multidrug efflux transporter AcrB pore domain"/>
    <property type="match status" value="1"/>
</dbReference>
<dbReference type="SUPFAM" id="SSF82866">
    <property type="entry name" value="Multidrug efflux transporter AcrB transmembrane domain"/>
    <property type="match status" value="2"/>
</dbReference>
<organism evidence="2 3">
    <name type="scientific">Catenovulum maritimum</name>
    <dbReference type="NCBI Taxonomy" id="1513271"/>
    <lineage>
        <taxon>Bacteria</taxon>
        <taxon>Pseudomonadati</taxon>
        <taxon>Pseudomonadota</taxon>
        <taxon>Gammaproteobacteria</taxon>
        <taxon>Alteromonadales</taxon>
        <taxon>Alteromonadaceae</taxon>
        <taxon>Catenovulum</taxon>
    </lineage>
</organism>
<dbReference type="Gene3D" id="3.30.70.1430">
    <property type="entry name" value="Multidrug efflux transporter AcrB pore domain"/>
    <property type="match status" value="2"/>
</dbReference>
<name>A0A0J8GV22_9ALTE</name>
<accession>A0A0J8GV22</accession>
<dbReference type="EMBL" id="LAZL01000003">
    <property type="protein sequence ID" value="KMT66582.1"/>
    <property type="molecule type" value="Genomic_DNA"/>
</dbReference>
<dbReference type="PANTHER" id="PTHR32063:SF33">
    <property type="entry name" value="RND SUPERFAMILY EFFLUX PUMP PERMEASE COMPONENT"/>
    <property type="match status" value="1"/>
</dbReference>
<evidence type="ECO:0000313" key="2">
    <source>
        <dbReference type="EMBL" id="KMT66582.1"/>
    </source>
</evidence>
<dbReference type="RefSeq" id="WP_048689635.1">
    <property type="nucleotide sequence ID" value="NZ_KQ130483.1"/>
</dbReference>
<keyword evidence="1" id="KW-1133">Transmembrane helix</keyword>
<gene>
    <name evidence="2" type="ORF">XM47_03355</name>
</gene>
<evidence type="ECO:0008006" key="4">
    <source>
        <dbReference type="Google" id="ProtNLM"/>
    </source>
</evidence>
<dbReference type="SUPFAM" id="SSF82693">
    <property type="entry name" value="Multidrug efflux transporter AcrB pore domain, PN1, PN2, PC1 and PC2 subdomains"/>
    <property type="match status" value="2"/>
</dbReference>
<keyword evidence="1" id="KW-0812">Transmembrane</keyword>
<dbReference type="GO" id="GO:0042910">
    <property type="term" value="F:xenobiotic transmembrane transporter activity"/>
    <property type="evidence" value="ECO:0007669"/>
    <property type="project" value="TreeGrafter"/>
</dbReference>
<dbReference type="Gene3D" id="1.20.1640.10">
    <property type="entry name" value="Multidrug efflux transporter AcrB transmembrane domain"/>
    <property type="match status" value="2"/>
</dbReference>
<feature type="transmembrane region" description="Helical" evidence="1">
    <location>
        <begin position="457"/>
        <end position="476"/>
    </location>
</feature>
<dbReference type="PATRIC" id="fig|1513271.3.peg.697"/>
<dbReference type="Gene3D" id="3.30.2090.10">
    <property type="entry name" value="Multidrug efflux transporter AcrB TolC docking domain, DN and DC subdomains"/>
    <property type="match status" value="2"/>
</dbReference>
<dbReference type="Gene3D" id="3.30.70.1320">
    <property type="entry name" value="Multidrug efflux transporter AcrB pore domain like"/>
    <property type="match status" value="1"/>
</dbReference>
<evidence type="ECO:0000313" key="3">
    <source>
        <dbReference type="Proteomes" id="UP000037600"/>
    </source>
</evidence>
<dbReference type="Pfam" id="PF00873">
    <property type="entry name" value="ACR_tran"/>
    <property type="match status" value="1"/>
</dbReference>
<dbReference type="PRINTS" id="PR00702">
    <property type="entry name" value="ACRIFLAVINRP"/>
</dbReference>
<dbReference type="InterPro" id="IPR027463">
    <property type="entry name" value="AcrB_DN_DC_subdom"/>
</dbReference>
<feature type="transmembrane region" description="Helical" evidence="1">
    <location>
        <begin position="425"/>
        <end position="445"/>
    </location>
</feature>
<dbReference type="Proteomes" id="UP000037600">
    <property type="component" value="Unassembled WGS sequence"/>
</dbReference>
<feature type="transmembrane region" description="Helical" evidence="1">
    <location>
        <begin position="891"/>
        <end position="911"/>
    </location>
</feature>
<feature type="transmembrane region" description="Helical" evidence="1">
    <location>
        <begin position="524"/>
        <end position="543"/>
    </location>
</feature>
<feature type="transmembrane region" description="Helical" evidence="1">
    <location>
        <begin position="12"/>
        <end position="31"/>
    </location>
</feature>
<feature type="transmembrane region" description="Helical" evidence="1">
    <location>
        <begin position="364"/>
        <end position="390"/>
    </location>
</feature>
<dbReference type="PANTHER" id="PTHR32063">
    <property type="match status" value="1"/>
</dbReference>
<keyword evidence="1" id="KW-0472">Membrane</keyword>
<protein>
    <recommendedName>
        <fullName evidence="4">Acriflavine resistance protein B</fullName>
    </recommendedName>
</protein>
<evidence type="ECO:0000256" key="1">
    <source>
        <dbReference type="SAM" id="Phobius"/>
    </source>
</evidence>
<feature type="transmembrane region" description="Helical" evidence="1">
    <location>
        <begin position="963"/>
        <end position="982"/>
    </location>
</feature>
<comment type="caution">
    <text evidence="2">The sequence shown here is derived from an EMBL/GenBank/DDBJ whole genome shotgun (WGS) entry which is preliminary data.</text>
</comment>
<dbReference type="STRING" id="1513271.XM47_03355"/>
<keyword evidence="3" id="KW-1185">Reference proteome</keyword>
<proteinExistence type="predicted"/>
<dbReference type="OrthoDB" id="9757904at2"/>
<feature type="transmembrane region" description="Helical" evidence="1">
    <location>
        <begin position="865"/>
        <end position="884"/>
    </location>
</feature>